<sequence>MRREGGKQVAQPQPPVRRMQQQGVQLALVVVGEHQVEAGDGRAGHQLRIALLVECQQLVNASRRPSVEGEITRQRWLDVQIHQQHAQPGVGDEAAEIGRGRGLPDAALGRNDGDYLHGV</sequence>
<dbReference type="EMBL" id="VSSQ01068412">
    <property type="protein sequence ID" value="MPN20608.1"/>
    <property type="molecule type" value="Genomic_DNA"/>
</dbReference>
<dbReference type="AlphaFoldDB" id="A0A645G1A0"/>
<feature type="region of interest" description="Disordered" evidence="1">
    <location>
        <begin position="85"/>
        <end position="119"/>
    </location>
</feature>
<reference evidence="2" key="1">
    <citation type="submission" date="2019-08" db="EMBL/GenBank/DDBJ databases">
        <authorList>
            <person name="Kucharzyk K."/>
            <person name="Murdoch R.W."/>
            <person name="Higgins S."/>
            <person name="Loffler F."/>
        </authorList>
    </citation>
    <scope>NUCLEOTIDE SEQUENCE</scope>
</reference>
<comment type="caution">
    <text evidence="2">The sequence shown here is derived from an EMBL/GenBank/DDBJ whole genome shotgun (WGS) entry which is preliminary data.</text>
</comment>
<dbReference type="AntiFam" id="ANF00187">
    <property type="entry name" value="Shadow ORF (opposite parA)"/>
</dbReference>
<name>A0A645G1A0_9ZZZZ</name>
<accession>A0A645G1A0</accession>
<proteinExistence type="predicted"/>
<protein>
    <submittedName>
        <fullName evidence="2">Uncharacterized protein</fullName>
    </submittedName>
</protein>
<gene>
    <name evidence="2" type="ORF">SDC9_167987</name>
</gene>
<evidence type="ECO:0000313" key="2">
    <source>
        <dbReference type="EMBL" id="MPN20608.1"/>
    </source>
</evidence>
<evidence type="ECO:0000256" key="1">
    <source>
        <dbReference type="SAM" id="MobiDB-lite"/>
    </source>
</evidence>
<organism evidence="2">
    <name type="scientific">bioreactor metagenome</name>
    <dbReference type="NCBI Taxonomy" id="1076179"/>
    <lineage>
        <taxon>unclassified sequences</taxon>
        <taxon>metagenomes</taxon>
        <taxon>ecological metagenomes</taxon>
    </lineage>
</organism>